<evidence type="ECO:0000256" key="2">
    <source>
        <dbReference type="ARBA" id="ARBA00022448"/>
    </source>
</evidence>
<evidence type="ECO:0000256" key="4">
    <source>
        <dbReference type="SAM" id="SignalP"/>
    </source>
</evidence>
<feature type="chain" id="PRO_5047475653" evidence="4">
    <location>
        <begin position="24"/>
        <end position="388"/>
    </location>
</feature>
<dbReference type="EMBL" id="CAXHTA020000020">
    <property type="protein sequence ID" value="CAL5229312.1"/>
    <property type="molecule type" value="Genomic_DNA"/>
</dbReference>
<keyword evidence="7" id="KW-1185">Reference proteome</keyword>
<sequence length="388" mass="40946">MVTGWELVLVSFAALALIAGTDGAGTDKTYSVIGGGGTALRDFVSDAVGNATQDANYKGLYLPFYTVGTGVGQQAFLNSTYVYSIGDFPLSLKDYKSAFRPILQIPLSYGPVAIYANVTPEFHKSSTLQLSAPVAAAIFQGNITTWDDPAIVALNPNFTKLDPPIPAGAPIKVVGRTDSNAAAYAMSQWLQQAGNSTWLGGVNKTLPLFPKAKAVSGSGSAVTDYIGKTPGAIGFVDALAGKKAKLADAALLNQAGKFIRYSKGDWTFKGINITTPPSNSDGWASFNITNLPGAATYPVATVSLIFANQDLSEREAKGAAIKAVFGYLLGPSVQGAAKSYEQFPLDPAMLASSVQAVNSIRILDSRDWFQPELYPKLGPPYNVQYKNS</sequence>
<dbReference type="Proteomes" id="UP001497392">
    <property type="component" value="Unassembled WGS sequence"/>
</dbReference>
<name>A0ABP1GBT9_9CHLO</name>
<proteinExistence type="inferred from homology"/>
<feature type="domain" description="PBP" evidence="5">
    <location>
        <begin position="26"/>
        <end position="308"/>
    </location>
</feature>
<comment type="similarity">
    <text evidence="1">Belongs to the PstS family.</text>
</comment>
<evidence type="ECO:0000256" key="3">
    <source>
        <dbReference type="ARBA" id="ARBA00022592"/>
    </source>
</evidence>
<dbReference type="PANTHER" id="PTHR42996">
    <property type="entry name" value="PHOSPHATE-BINDING PROTEIN PSTS"/>
    <property type="match status" value="1"/>
</dbReference>
<dbReference type="InterPro" id="IPR050962">
    <property type="entry name" value="Phosphate-bind_PstS"/>
</dbReference>
<gene>
    <name evidence="6" type="primary">g12616</name>
    <name evidence="6" type="ORF">VP750_LOCUS11218</name>
</gene>
<organism evidence="6 7">
    <name type="scientific">Coccomyxa viridis</name>
    <dbReference type="NCBI Taxonomy" id="1274662"/>
    <lineage>
        <taxon>Eukaryota</taxon>
        <taxon>Viridiplantae</taxon>
        <taxon>Chlorophyta</taxon>
        <taxon>core chlorophytes</taxon>
        <taxon>Trebouxiophyceae</taxon>
        <taxon>Trebouxiophyceae incertae sedis</taxon>
        <taxon>Coccomyxaceae</taxon>
        <taxon>Coccomyxa</taxon>
    </lineage>
</organism>
<protein>
    <submittedName>
        <fullName evidence="6">G12616 protein</fullName>
    </submittedName>
</protein>
<reference evidence="6 7" key="1">
    <citation type="submission" date="2024-06" db="EMBL/GenBank/DDBJ databases">
        <authorList>
            <person name="Kraege A."/>
            <person name="Thomma B."/>
        </authorList>
    </citation>
    <scope>NUCLEOTIDE SEQUENCE [LARGE SCALE GENOMIC DNA]</scope>
</reference>
<accession>A0ABP1GBT9</accession>
<keyword evidence="3" id="KW-0592">Phosphate transport</keyword>
<comment type="caution">
    <text evidence="6">The sequence shown here is derived from an EMBL/GenBank/DDBJ whole genome shotgun (WGS) entry which is preliminary data.</text>
</comment>
<evidence type="ECO:0000259" key="5">
    <source>
        <dbReference type="Pfam" id="PF12849"/>
    </source>
</evidence>
<dbReference type="InterPro" id="IPR024370">
    <property type="entry name" value="PBP_domain"/>
</dbReference>
<evidence type="ECO:0000256" key="1">
    <source>
        <dbReference type="ARBA" id="ARBA00008725"/>
    </source>
</evidence>
<feature type="signal peptide" evidence="4">
    <location>
        <begin position="1"/>
        <end position="23"/>
    </location>
</feature>
<keyword evidence="4" id="KW-0732">Signal</keyword>
<keyword evidence="2" id="KW-0813">Transport</keyword>
<dbReference type="Gene3D" id="3.40.190.10">
    <property type="entry name" value="Periplasmic binding protein-like II"/>
    <property type="match status" value="2"/>
</dbReference>
<dbReference type="InterPro" id="IPR005673">
    <property type="entry name" value="ABC_phos-bd_PstS"/>
</dbReference>
<dbReference type="SUPFAM" id="SSF53850">
    <property type="entry name" value="Periplasmic binding protein-like II"/>
    <property type="match status" value="1"/>
</dbReference>
<evidence type="ECO:0000313" key="6">
    <source>
        <dbReference type="EMBL" id="CAL5229312.1"/>
    </source>
</evidence>
<dbReference type="Pfam" id="PF12849">
    <property type="entry name" value="PBP_like_2"/>
    <property type="match status" value="1"/>
</dbReference>
<dbReference type="PIRSF" id="PIRSF002756">
    <property type="entry name" value="PstS"/>
    <property type="match status" value="1"/>
</dbReference>
<dbReference type="PANTHER" id="PTHR42996:SF1">
    <property type="entry name" value="PHOSPHATE-BINDING PROTEIN PSTS"/>
    <property type="match status" value="1"/>
</dbReference>
<evidence type="ECO:0000313" key="7">
    <source>
        <dbReference type="Proteomes" id="UP001497392"/>
    </source>
</evidence>